<evidence type="ECO:0000256" key="1">
    <source>
        <dbReference type="SAM" id="MobiDB-lite"/>
    </source>
</evidence>
<dbReference type="EMBL" id="PKMI01000028">
    <property type="protein sequence ID" value="RBA13640.1"/>
    <property type="molecule type" value="Genomic_DNA"/>
</dbReference>
<gene>
    <name evidence="2" type="ORF">FPRO05_02433</name>
</gene>
<feature type="compositionally biased region" description="Low complexity" evidence="1">
    <location>
        <begin position="410"/>
        <end position="424"/>
    </location>
</feature>
<sequence>MVSQSSDHHAPSLGASGSRFLRIRWPHLRQKLSRHKSRTSAPIDTSSTTVDSSDTSLKYDIPALASGDLSYPLVEWGPQATPAVLRATLYKLLSKVAPQSAAPDDGNYKTHGTTSHQTRNKPEKAGHRRKSTSKGARDYGSAGGGKGGKGRGGGNGQPPPDGWRFPPPGNARPPNYLACPFHKTDPLRYYGCSNLRMLRPSDVSLHLFRKHLLREIRLELRRDTESIDRTETEEAVACTNANDITLYHARCRMEFHGPNAEENLRYHYLNMECSEVGIEDTGVILLSEYEEIISARNAENGDVAKWYAIWGVCYPPTSLRAVPASPYVGDETDANVQQIVQDLQRQRGLQLQEASQSTSTSMHLPSADLDAWDRSLEASGLQHTNPFPSSSMTLPLHQYELLAGQPSNGTTTSPGSLPQQQSQLPYRTTFSSIGPSTVPLQPPTVQQPYQNTSSSYLHPELFPETSGPVSQQAMNWYWNNTTNWNPDQYGGSQ</sequence>
<feature type="compositionally biased region" description="Gly residues" evidence="1">
    <location>
        <begin position="141"/>
        <end position="156"/>
    </location>
</feature>
<feature type="compositionally biased region" description="Pro residues" evidence="1">
    <location>
        <begin position="157"/>
        <end position="170"/>
    </location>
</feature>
<comment type="caution">
    <text evidence="2">The sequence shown here is derived from an EMBL/GenBank/DDBJ whole genome shotgun (WGS) entry which is preliminary data.</text>
</comment>
<evidence type="ECO:0000313" key="3">
    <source>
        <dbReference type="Proteomes" id="UP000251714"/>
    </source>
</evidence>
<proteinExistence type="predicted"/>
<dbReference type="Proteomes" id="UP000251714">
    <property type="component" value="Unassembled WGS sequence"/>
</dbReference>
<organism evidence="2 3">
    <name type="scientific">Gibberella intermedia</name>
    <name type="common">Bulb rot disease fungus</name>
    <name type="synonym">Fusarium proliferatum</name>
    <dbReference type="NCBI Taxonomy" id="948311"/>
    <lineage>
        <taxon>Eukaryota</taxon>
        <taxon>Fungi</taxon>
        <taxon>Dikarya</taxon>
        <taxon>Ascomycota</taxon>
        <taxon>Pezizomycotina</taxon>
        <taxon>Sordariomycetes</taxon>
        <taxon>Hypocreomycetidae</taxon>
        <taxon>Hypocreales</taxon>
        <taxon>Nectriaceae</taxon>
        <taxon>Fusarium</taxon>
        <taxon>Fusarium fujikuroi species complex</taxon>
    </lineage>
</organism>
<protein>
    <submittedName>
        <fullName evidence="2">Uncharacterized protein</fullName>
    </submittedName>
</protein>
<reference evidence="2 3" key="1">
    <citation type="submission" date="2017-12" db="EMBL/GenBank/DDBJ databases">
        <title>Genome sequence of the mycotoxigenic crop pathogen Fusarium proliferatum, strain ITEM 2341 from Date Palm.</title>
        <authorList>
            <person name="Almiman B.F."/>
            <person name="Shittu T.A."/>
            <person name="Muthumeenakshi S."/>
            <person name="Baroncelli R."/>
            <person name="Sreenivasaprasada S."/>
        </authorList>
    </citation>
    <scope>NUCLEOTIDE SEQUENCE [LARGE SCALE GENOMIC DNA]</scope>
    <source>
        <strain evidence="2 3">ITEM 2341</strain>
    </source>
</reference>
<feature type="compositionally biased region" description="Low complexity" evidence="1">
    <location>
        <begin position="44"/>
        <end position="54"/>
    </location>
</feature>
<evidence type="ECO:0000313" key="2">
    <source>
        <dbReference type="EMBL" id="RBA13640.1"/>
    </source>
</evidence>
<feature type="region of interest" description="Disordered" evidence="1">
    <location>
        <begin position="403"/>
        <end position="424"/>
    </location>
</feature>
<feature type="region of interest" description="Disordered" evidence="1">
    <location>
        <begin position="31"/>
        <end position="54"/>
    </location>
</feature>
<dbReference type="AlphaFoldDB" id="A0A365MYN4"/>
<feature type="region of interest" description="Disordered" evidence="1">
    <location>
        <begin position="98"/>
        <end position="170"/>
    </location>
</feature>
<accession>A0A365MYN4</accession>
<name>A0A365MYN4_GIBIN</name>